<evidence type="ECO:0000313" key="1">
    <source>
        <dbReference type="EMBL" id="GMH23933.1"/>
    </source>
</evidence>
<dbReference type="EMBL" id="BSYO01000027">
    <property type="protein sequence ID" value="GMH23933.1"/>
    <property type="molecule type" value="Genomic_DNA"/>
</dbReference>
<keyword evidence="2" id="KW-1185">Reference proteome</keyword>
<reference evidence="1" key="1">
    <citation type="submission" date="2023-05" db="EMBL/GenBank/DDBJ databases">
        <title>Nepenthes gracilis genome sequencing.</title>
        <authorList>
            <person name="Fukushima K."/>
        </authorList>
    </citation>
    <scope>NUCLEOTIDE SEQUENCE</scope>
    <source>
        <strain evidence="1">SING2019-196</strain>
    </source>
</reference>
<evidence type="ECO:0000313" key="2">
    <source>
        <dbReference type="Proteomes" id="UP001279734"/>
    </source>
</evidence>
<accession>A0AAD3T6X3</accession>
<name>A0AAD3T6X3_NEPGR</name>
<comment type="caution">
    <text evidence="1">The sequence shown here is derived from an EMBL/GenBank/DDBJ whole genome shotgun (WGS) entry which is preliminary data.</text>
</comment>
<dbReference type="Proteomes" id="UP001279734">
    <property type="component" value="Unassembled WGS sequence"/>
</dbReference>
<protein>
    <submittedName>
        <fullName evidence="1">Uncharacterized protein</fullName>
    </submittedName>
</protein>
<organism evidence="1 2">
    <name type="scientific">Nepenthes gracilis</name>
    <name type="common">Slender pitcher plant</name>
    <dbReference type="NCBI Taxonomy" id="150966"/>
    <lineage>
        <taxon>Eukaryota</taxon>
        <taxon>Viridiplantae</taxon>
        <taxon>Streptophyta</taxon>
        <taxon>Embryophyta</taxon>
        <taxon>Tracheophyta</taxon>
        <taxon>Spermatophyta</taxon>
        <taxon>Magnoliopsida</taxon>
        <taxon>eudicotyledons</taxon>
        <taxon>Gunneridae</taxon>
        <taxon>Pentapetalae</taxon>
        <taxon>Caryophyllales</taxon>
        <taxon>Nepenthaceae</taxon>
        <taxon>Nepenthes</taxon>
    </lineage>
</organism>
<dbReference type="AlphaFoldDB" id="A0AAD3T6X3"/>
<proteinExistence type="predicted"/>
<sequence length="156" mass="17706">MYCRPVEGCCRSFRLWMEGRLYGAVVKSDLDCLSKQQCAVKSCRKFLLLLRRVVAAGWVATDLGTLCLCRASSEWRMTQLRRCAAVFVLPIQNRVPVDDAVAEFGWLMVFLMLSSAGALDFQSKILTTGTLNFSSAVLFFLFADRWYHIWSLCVDP</sequence>
<gene>
    <name evidence="1" type="ORF">Nepgr_025776</name>
</gene>